<sequence>MMLEIKNLKKVLGNHVLFDDFNLSVEKGEYITFSGVSGSGKTTLLNMIGSLEAFDEGQIIVDGLDISNKKNQQKYLGEKVGFVFQNFALLENKTVRENLALIKPKFRTNVSIEEAIASVGLTDKLDALVYTLSGGEQQRVSIARLMVKKCELILCDEPTGSLDKNNAENVMRMLKELNQSGKTILLVTHDEKYITQGGRVVHL</sequence>
<evidence type="ECO:0000256" key="1">
    <source>
        <dbReference type="ARBA" id="ARBA00022448"/>
    </source>
</evidence>
<gene>
    <name evidence="5" type="ORF">SAMN05421767_10295</name>
</gene>
<dbReference type="InterPro" id="IPR017871">
    <property type="entry name" value="ABC_transporter-like_CS"/>
</dbReference>
<dbReference type="PROSITE" id="PS50893">
    <property type="entry name" value="ABC_TRANSPORTER_2"/>
    <property type="match status" value="1"/>
</dbReference>
<protein>
    <submittedName>
        <fullName evidence="5">Putative ABC transport system ATP-binding protein</fullName>
    </submittedName>
</protein>
<accession>A0A1H9HGG9</accession>
<evidence type="ECO:0000313" key="5">
    <source>
        <dbReference type="EMBL" id="SEQ61415.1"/>
    </source>
</evidence>
<dbReference type="EMBL" id="FOGF01000002">
    <property type="protein sequence ID" value="SEQ61415.1"/>
    <property type="molecule type" value="Genomic_DNA"/>
</dbReference>
<dbReference type="AlphaFoldDB" id="A0A1H9HGG9"/>
<dbReference type="InterPro" id="IPR003439">
    <property type="entry name" value="ABC_transporter-like_ATP-bd"/>
</dbReference>
<evidence type="ECO:0000313" key="6">
    <source>
        <dbReference type="Proteomes" id="UP000198556"/>
    </source>
</evidence>
<keyword evidence="6" id="KW-1185">Reference proteome</keyword>
<keyword evidence="1" id="KW-0813">Transport</keyword>
<dbReference type="SUPFAM" id="SSF52540">
    <property type="entry name" value="P-loop containing nucleoside triphosphate hydrolases"/>
    <property type="match status" value="1"/>
</dbReference>
<proteinExistence type="predicted"/>
<keyword evidence="3 5" id="KW-0067">ATP-binding</keyword>
<dbReference type="STRING" id="137733.SAMN05421767_10295"/>
<dbReference type="PROSITE" id="PS00211">
    <property type="entry name" value="ABC_TRANSPORTER_1"/>
    <property type="match status" value="1"/>
</dbReference>
<dbReference type="InterPro" id="IPR027417">
    <property type="entry name" value="P-loop_NTPase"/>
</dbReference>
<dbReference type="Proteomes" id="UP000198556">
    <property type="component" value="Unassembled WGS sequence"/>
</dbReference>
<name>A0A1H9HGG9_9LACT</name>
<dbReference type="GO" id="GO:0005524">
    <property type="term" value="F:ATP binding"/>
    <property type="evidence" value="ECO:0007669"/>
    <property type="project" value="UniProtKB-KW"/>
</dbReference>
<dbReference type="PANTHER" id="PTHR42781">
    <property type="entry name" value="SPERMIDINE/PUTRESCINE IMPORT ATP-BINDING PROTEIN POTA"/>
    <property type="match status" value="1"/>
</dbReference>
<dbReference type="GO" id="GO:0016887">
    <property type="term" value="F:ATP hydrolysis activity"/>
    <property type="evidence" value="ECO:0007669"/>
    <property type="project" value="InterPro"/>
</dbReference>
<reference evidence="5 6" key="1">
    <citation type="submission" date="2016-10" db="EMBL/GenBank/DDBJ databases">
        <authorList>
            <person name="de Groot N.N."/>
        </authorList>
    </citation>
    <scope>NUCLEOTIDE SEQUENCE [LARGE SCALE GENOMIC DNA]</scope>
    <source>
        <strain evidence="5 6">DSM 15827</strain>
    </source>
</reference>
<dbReference type="Pfam" id="PF00005">
    <property type="entry name" value="ABC_tran"/>
    <property type="match status" value="1"/>
</dbReference>
<evidence type="ECO:0000256" key="2">
    <source>
        <dbReference type="ARBA" id="ARBA00022741"/>
    </source>
</evidence>
<evidence type="ECO:0000256" key="3">
    <source>
        <dbReference type="ARBA" id="ARBA00022840"/>
    </source>
</evidence>
<dbReference type="PANTHER" id="PTHR42781:SF9">
    <property type="entry name" value="AMINO ACID ABC TRANSPORTER, ATP-BINDING PROTEIN-RELATED"/>
    <property type="match status" value="1"/>
</dbReference>
<dbReference type="Gene3D" id="3.40.50.300">
    <property type="entry name" value="P-loop containing nucleotide triphosphate hydrolases"/>
    <property type="match status" value="1"/>
</dbReference>
<dbReference type="InterPro" id="IPR003593">
    <property type="entry name" value="AAA+_ATPase"/>
</dbReference>
<keyword evidence="2" id="KW-0547">Nucleotide-binding</keyword>
<evidence type="ECO:0000259" key="4">
    <source>
        <dbReference type="PROSITE" id="PS50893"/>
    </source>
</evidence>
<dbReference type="InterPro" id="IPR050093">
    <property type="entry name" value="ABC_SmlMolc_Importer"/>
</dbReference>
<dbReference type="SMART" id="SM00382">
    <property type="entry name" value="AAA"/>
    <property type="match status" value="1"/>
</dbReference>
<feature type="domain" description="ABC transporter" evidence="4">
    <location>
        <begin position="3"/>
        <end position="203"/>
    </location>
</feature>
<organism evidence="5 6">
    <name type="scientific">Granulicatella balaenopterae</name>
    <dbReference type="NCBI Taxonomy" id="137733"/>
    <lineage>
        <taxon>Bacteria</taxon>
        <taxon>Bacillati</taxon>
        <taxon>Bacillota</taxon>
        <taxon>Bacilli</taxon>
        <taxon>Lactobacillales</taxon>
        <taxon>Carnobacteriaceae</taxon>
        <taxon>Granulicatella</taxon>
    </lineage>
</organism>